<accession>B7J802</accession>
<sequence length="296" mass="34187">MRKRDISIMGGVIVFVIAVLLGMALLVGNMHRWYQVRVPFAVAVQHNRAYLEAANGIIDESRRWHAYTKKTPQKSWSIFRFKRIPHTQVTQQGGYPVWTAHIPLGGETCKQVEYDEAPISPRVSYWKTPILQRCQDLTKNGACMGYSYDSHRNGDRMTPGTLQDWHISVHCGRQFIMIRKYGAVFFGPALESSLHQAGMLVFSLTHAMDYSVIQQQHLHFSRFNRLLHRPLYPVSLPDVGHHFHFFYGANDTLYLGVHVQSHALIKRAVEYFGYETTEEMGANRRGGHWLLFREQD</sequence>
<protein>
    <submittedName>
        <fullName evidence="2">Uncharacterized protein</fullName>
    </submittedName>
</protein>
<keyword evidence="1" id="KW-1133">Transmembrane helix</keyword>
<reference evidence="2 3" key="1">
    <citation type="journal article" date="2008" name="BMC Genomics">
        <title>Acidithiobacillus ferrooxidans metabolism: from genome sequence to industrial applications.</title>
        <authorList>
            <person name="Valdes J."/>
            <person name="Pedroso I."/>
            <person name="Quatrini R."/>
            <person name="Dodson R.J."/>
            <person name="Tettelin H."/>
            <person name="Blake R.II."/>
            <person name="Eisen J.A."/>
            <person name="Holmes D.S."/>
        </authorList>
    </citation>
    <scope>NUCLEOTIDE SEQUENCE [LARGE SCALE GENOMIC DNA]</scope>
    <source>
        <strain evidence="3">ATCC 23270 / DSM 14882 / CIP 104768 / NCIMB 8455</strain>
    </source>
</reference>
<gene>
    <name evidence="2" type="ordered locus">AFE_1054</name>
</gene>
<evidence type="ECO:0000256" key="1">
    <source>
        <dbReference type="SAM" id="Phobius"/>
    </source>
</evidence>
<dbReference type="AlphaFoldDB" id="B7J802"/>
<dbReference type="STRING" id="243159.AFE_1054"/>
<name>B7J802_ACIF2</name>
<keyword evidence="3" id="KW-1185">Reference proteome</keyword>
<evidence type="ECO:0000313" key="3">
    <source>
        <dbReference type="Proteomes" id="UP000001362"/>
    </source>
</evidence>
<keyword evidence="1" id="KW-0472">Membrane</keyword>
<feature type="transmembrane region" description="Helical" evidence="1">
    <location>
        <begin position="6"/>
        <end position="27"/>
    </location>
</feature>
<dbReference type="EMBL" id="CP001219">
    <property type="protein sequence ID" value="ACK79551.1"/>
    <property type="molecule type" value="Genomic_DNA"/>
</dbReference>
<dbReference type="KEGG" id="afr:AFE_1054"/>
<organism evidence="2 3">
    <name type="scientific">Acidithiobacillus ferrooxidans (strain ATCC 23270 / DSM 14882 / CIP 104768 / NCIMB 8455)</name>
    <name type="common">Ferrobacillus ferrooxidans (strain ATCC 23270)</name>
    <dbReference type="NCBI Taxonomy" id="243159"/>
    <lineage>
        <taxon>Bacteria</taxon>
        <taxon>Pseudomonadati</taxon>
        <taxon>Pseudomonadota</taxon>
        <taxon>Acidithiobacillia</taxon>
        <taxon>Acidithiobacillales</taxon>
        <taxon>Acidithiobacillaceae</taxon>
        <taxon>Acidithiobacillus</taxon>
    </lineage>
</organism>
<proteinExistence type="predicted"/>
<dbReference type="RefSeq" id="WP_012606764.1">
    <property type="nucleotide sequence ID" value="NC_011761.1"/>
</dbReference>
<keyword evidence="1" id="KW-0812">Transmembrane</keyword>
<dbReference type="GeneID" id="65280352"/>
<dbReference type="Proteomes" id="UP000001362">
    <property type="component" value="Chromosome"/>
</dbReference>
<dbReference type="HOGENOM" id="CLU_938843_0_0_6"/>
<evidence type="ECO:0000313" key="2">
    <source>
        <dbReference type="EMBL" id="ACK79551.1"/>
    </source>
</evidence>
<dbReference type="PaxDb" id="243159-AFE_1054"/>